<organism evidence="1 2">
    <name type="scientific">Trypanosoma equiperdum</name>
    <dbReference type="NCBI Taxonomy" id="5694"/>
    <lineage>
        <taxon>Eukaryota</taxon>
        <taxon>Discoba</taxon>
        <taxon>Euglenozoa</taxon>
        <taxon>Kinetoplastea</taxon>
        <taxon>Metakinetoplastina</taxon>
        <taxon>Trypanosomatida</taxon>
        <taxon>Trypanosomatidae</taxon>
        <taxon>Trypanosoma</taxon>
    </lineage>
</organism>
<dbReference type="EMBL" id="CZPT02001908">
    <property type="protein sequence ID" value="SCU72739.1"/>
    <property type="molecule type" value="Genomic_DNA"/>
</dbReference>
<keyword evidence="1" id="KW-0548">Nucleotidyltransferase</keyword>
<sequence>MLRPSGSVFGPLLFIVKVDSPSKRLNCIPGFQHGFFADDFTIVCASSDLNAIQLTVQRGLDCIKNLSAEKTECTLFGARDTNILNLRIGVTVKEVHTPKLLSLTIQLHNGLRKHARSVKAAADTRLMQLREVASSDWGPDRERL</sequence>
<keyword evidence="2" id="KW-1185">Reference proteome</keyword>
<dbReference type="AlphaFoldDB" id="A0A1G4IJL7"/>
<dbReference type="VEuPathDB" id="TriTrypDB:TEOVI_000431700"/>
<accession>A0A1G4IJL7</accession>
<name>A0A1G4IJL7_TRYEQ</name>
<dbReference type="RefSeq" id="XP_067083199.1">
    <property type="nucleotide sequence ID" value="XM_067227098.1"/>
</dbReference>
<dbReference type="GeneID" id="92378257"/>
<proteinExistence type="predicted"/>
<protein>
    <submittedName>
        <fullName evidence="1">Reverse transcriptase (RNA-dependent DNA polymerase), putative</fullName>
    </submittedName>
</protein>
<comment type="caution">
    <text evidence="1">The sequence shown here is derived from an EMBL/GenBank/DDBJ whole genome shotgun (WGS) entry which is preliminary data.</text>
</comment>
<gene>
    <name evidence="1" type="ORF">TEOVI_000431700</name>
</gene>
<dbReference type="Proteomes" id="UP000195570">
    <property type="component" value="Unassembled WGS sequence"/>
</dbReference>
<dbReference type="GO" id="GO:0003964">
    <property type="term" value="F:RNA-directed DNA polymerase activity"/>
    <property type="evidence" value="ECO:0007669"/>
    <property type="project" value="UniProtKB-KW"/>
</dbReference>
<evidence type="ECO:0000313" key="2">
    <source>
        <dbReference type="Proteomes" id="UP000195570"/>
    </source>
</evidence>
<keyword evidence="1" id="KW-0808">Transferase</keyword>
<keyword evidence="1" id="KW-0695">RNA-directed DNA polymerase</keyword>
<evidence type="ECO:0000313" key="1">
    <source>
        <dbReference type="EMBL" id="SCU72739.1"/>
    </source>
</evidence>
<reference evidence="1" key="1">
    <citation type="submission" date="2016-09" db="EMBL/GenBank/DDBJ databases">
        <authorList>
            <person name="Hebert L."/>
            <person name="Moumen B."/>
        </authorList>
    </citation>
    <scope>NUCLEOTIDE SEQUENCE [LARGE SCALE GENOMIC DNA]</scope>
    <source>
        <strain evidence="1">OVI</strain>
    </source>
</reference>